<keyword evidence="1" id="KW-0812">Transmembrane</keyword>
<keyword evidence="1" id="KW-1133">Transmembrane helix</keyword>
<sequence>MDFTESWQWPQWVAAVWLILKLCLGAVMHGKPRNEPNISFPISLVQCALILFLLIPGGFFA</sequence>
<keyword evidence="3" id="KW-1185">Reference proteome</keyword>
<name>A0A246JY38_9SPHN</name>
<gene>
    <name evidence="2" type="ORF">CDQ91_10315</name>
</gene>
<feature type="transmembrane region" description="Helical" evidence="1">
    <location>
        <begin position="12"/>
        <end position="28"/>
    </location>
</feature>
<dbReference type="EMBL" id="NISJ01000004">
    <property type="protein sequence ID" value="OWQ98004.1"/>
    <property type="molecule type" value="Genomic_DNA"/>
</dbReference>
<organism evidence="2 3">
    <name type="scientific">Sphingopyxis witflariensis</name>
    <dbReference type="NCBI Taxonomy" id="173675"/>
    <lineage>
        <taxon>Bacteria</taxon>
        <taxon>Pseudomonadati</taxon>
        <taxon>Pseudomonadota</taxon>
        <taxon>Alphaproteobacteria</taxon>
        <taxon>Sphingomonadales</taxon>
        <taxon>Sphingomonadaceae</taxon>
        <taxon>Sphingopyxis</taxon>
    </lineage>
</organism>
<dbReference type="RefSeq" id="WP_088472619.1">
    <property type="nucleotide sequence ID" value="NZ_NISJ01000004.1"/>
</dbReference>
<feature type="transmembrane region" description="Helical" evidence="1">
    <location>
        <begin position="40"/>
        <end position="60"/>
    </location>
</feature>
<evidence type="ECO:0000256" key="1">
    <source>
        <dbReference type="SAM" id="Phobius"/>
    </source>
</evidence>
<protein>
    <submittedName>
        <fullName evidence="2">Uncharacterized protein</fullName>
    </submittedName>
</protein>
<proteinExistence type="predicted"/>
<evidence type="ECO:0000313" key="3">
    <source>
        <dbReference type="Proteomes" id="UP000197097"/>
    </source>
</evidence>
<dbReference type="Proteomes" id="UP000197097">
    <property type="component" value="Unassembled WGS sequence"/>
</dbReference>
<accession>A0A246JY38</accession>
<comment type="caution">
    <text evidence="2">The sequence shown here is derived from an EMBL/GenBank/DDBJ whole genome shotgun (WGS) entry which is preliminary data.</text>
</comment>
<reference evidence="2 3" key="1">
    <citation type="journal article" date="2002" name="Int. J. Syst. Evol. Microbiol.">
        <title>Sphingopyxis witflariensis sp. nov., isolated from activated sludge.</title>
        <authorList>
            <person name="Kampfer P."/>
            <person name="Witzenberger R."/>
            <person name="Denner E.B."/>
            <person name="Busse H.J."/>
            <person name="Neef A."/>
        </authorList>
    </citation>
    <scope>NUCLEOTIDE SEQUENCE [LARGE SCALE GENOMIC DNA]</scope>
    <source>
        <strain evidence="2 3">DSM 14551</strain>
    </source>
</reference>
<keyword evidence="1" id="KW-0472">Membrane</keyword>
<dbReference type="AlphaFoldDB" id="A0A246JY38"/>
<evidence type="ECO:0000313" key="2">
    <source>
        <dbReference type="EMBL" id="OWQ98004.1"/>
    </source>
</evidence>